<reference evidence="2 3" key="1">
    <citation type="submission" date="2014-06" db="EMBL/GenBank/DDBJ databases">
        <title>Evolutionary Origins and Diversification of the Mycorrhizal Mutualists.</title>
        <authorList>
            <consortium name="DOE Joint Genome Institute"/>
            <consortium name="Mycorrhizal Genomics Consortium"/>
            <person name="Kohler A."/>
            <person name="Kuo A."/>
            <person name="Nagy L.G."/>
            <person name="Floudas D."/>
            <person name="Copeland A."/>
            <person name="Barry K.W."/>
            <person name="Cichocki N."/>
            <person name="Veneault-Fourrey C."/>
            <person name="LaButti K."/>
            <person name="Lindquist E.A."/>
            <person name="Lipzen A."/>
            <person name="Lundell T."/>
            <person name="Morin E."/>
            <person name="Murat C."/>
            <person name="Riley R."/>
            <person name="Ohm R."/>
            <person name="Sun H."/>
            <person name="Tunlid A."/>
            <person name="Henrissat B."/>
            <person name="Grigoriev I.V."/>
            <person name="Hibbett D.S."/>
            <person name="Martin F."/>
        </authorList>
    </citation>
    <scope>NUCLEOTIDE SEQUENCE [LARGE SCALE GENOMIC DNA]</scope>
    <source>
        <strain evidence="2 3">SS14</strain>
    </source>
</reference>
<evidence type="ECO:0000313" key="2">
    <source>
        <dbReference type="EMBL" id="KIJ32584.1"/>
    </source>
</evidence>
<feature type="compositionally biased region" description="Polar residues" evidence="1">
    <location>
        <begin position="163"/>
        <end position="176"/>
    </location>
</feature>
<name>A0A0C9UCY5_SPHS4</name>
<proteinExistence type="predicted"/>
<feature type="compositionally biased region" description="Polar residues" evidence="1">
    <location>
        <begin position="183"/>
        <end position="195"/>
    </location>
</feature>
<accession>A0A0C9UCY5</accession>
<protein>
    <submittedName>
        <fullName evidence="2">Uncharacterized protein</fullName>
    </submittedName>
</protein>
<keyword evidence="3" id="KW-1185">Reference proteome</keyword>
<evidence type="ECO:0000256" key="1">
    <source>
        <dbReference type="SAM" id="MobiDB-lite"/>
    </source>
</evidence>
<gene>
    <name evidence="2" type="ORF">M422DRAFT_265604</name>
</gene>
<dbReference type="AlphaFoldDB" id="A0A0C9UCY5"/>
<sequence>MERPKAFTTLADSIHLAIIMWSTPGTEPTLFLPEAFVCFLEGAISVLPASTQQAMKQYLGSLPKHQSDTLLYHQNDVMRVNVLVWRAQSFGSALKPEMIPNLHLLDNLEGKVEWHHFGIPVANEAFTKGQPSAFITTPQRPNEFPGAKINLVNLTPKKCTPALTNPFRTSTATSMSAVDVTPPQHTRQNSVSSAISSSPQHLDSPSPHSDPSGLLSSSAQATSQNSAPQ</sequence>
<feature type="compositionally biased region" description="Low complexity" evidence="1">
    <location>
        <begin position="196"/>
        <end position="229"/>
    </location>
</feature>
<organism evidence="2 3">
    <name type="scientific">Sphaerobolus stellatus (strain SS14)</name>
    <dbReference type="NCBI Taxonomy" id="990650"/>
    <lineage>
        <taxon>Eukaryota</taxon>
        <taxon>Fungi</taxon>
        <taxon>Dikarya</taxon>
        <taxon>Basidiomycota</taxon>
        <taxon>Agaricomycotina</taxon>
        <taxon>Agaricomycetes</taxon>
        <taxon>Phallomycetidae</taxon>
        <taxon>Geastrales</taxon>
        <taxon>Sphaerobolaceae</taxon>
        <taxon>Sphaerobolus</taxon>
    </lineage>
</organism>
<feature type="region of interest" description="Disordered" evidence="1">
    <location>
        <begin position="163"/>
        <end position="229"/>
    </location>
</feature>
<dbReference type="Proteomes" id="UP000054279">
    <property type="component" value="Unassembled WGS sequence"/>
</dbReference>
<dbReference type="HOGENOM" id="CLU_1210453_0_0_1"/>
<dbReference type="EMBL" id="KN837225">
    <property type="protein sequence ID" value="KIJ32584.1"/>
    <property type="molecule type" value="Genomic_DNA"/>
</dbReference>
<evidence type="ECO:0000313" key="3">
    <source>
        <dbReference type="Proteomes" id="UP000054279"/>
    </source>
</evidence>